<sequence length="32" mass="4084">MRTSYRGKEYNFNGFEELWAFYRRILVQQSHR</sequence>
<dbReference type="Proteomes" id="UP000029868">
    <property type="component" value="Unassembled WGS sequence"/>
</dbReference>
<comment type="caution">
    <text evidence="1">The sequence shown here is derived from an EMBL/GenBank/DDBJ whole genome shotgun (WGS) entry which is preliminary data.</text>
</comment>
<evidence type="ECO:0000313" key="1">
    <source>
        <dbReference type="EMBL" id="KGJ97937.1"/>
    </source>
</evidence>
<proteinExistence type="predicted"/>
<reference evidence="1 2" key="1">
    <citation type="submission" date="2014-08" db="EMBL/GenBank/DDBJ databases">
        <title>Genomic and Phenotypic Diversity of Colwellia psychrerythraea strains from Disparate Marine Basins.</title>
        <authorList>
            <person name="Techtmann S.M."/>
            <person name="Stelling S.C."/>
            <person name="Utturkar S.M."/>
            <person name="Alshibli N."/>
            <person name="Harris A."/>
            <person name="Brown S.D."/>
            <person name="Hazen T.C."/>
        </authorList>
    </citation>
    <scope>NUCLEOTIDE SEQUENCE [LARGE SCALE GENOMIC DNA]</scope>
    <source>
        <strain evidence="1 2">GAB14E</strain>
    </source>
</reference>
<dbReference type="EMBL" id="JQEC01000001">
    <property type="protein sequence ID" value="KGJ97937.1"/>
    <property type="molecule type" value="Genomic_DNA"/>
</dbReference>
<accession>A0A099L6X8</accession>
<protein>
    <submittedName>
        <fullName evidence="1">Uncharacterized protein</fullName>
    </submittedName>
</protein>
<gene>
    <name evidence="1" type="ORF">GAB14E_0874</name>
</gene>
<evidence type="ECO:0000313" key="2">
    <source>
        <dbReference type="Proteomes" id="UP000029868"/>
    </source>
</evidence>
<name>A0A099L6X8_COLPS</name>
<organism evidence="1 2">
    <name type="scientific">Colwellia psychrerythraea</name>
    <name type="common">Vibrio psychroerythus</name>
    <dbReference type="NCBI Taxonomy" id="28229"/>
    <lineage>
        <taxon>Bacteria</taxon>
        <taxon>Pseudomonadati</taxon>
        <taxon>Pseudomonadota</taxon>
        <taxon>Gammaproteobacteria</taxon>
        <taxon>Alteromonadales</taxon>
        <taxon>Colwelliaceae</taxon>
        <taxon>Colwellia</taxon>
    </lineage>
</organism>
<dbReference type="AlphaFoldDB" id="A0A099L6X8"/>